<dbReference type="Proteomes" id="UP001303046">
    <property type="component" value="Unassembled WGS sequence"/>
</dbReference>
<comment type="subcellular location">
    <subcellularLocation>
        <location evidence="1">Membrane</location>
        <topology evidence="1">Single-pass membrane protein</topology>
    </subcellularLocation>
</comment>
<evidence type="ECO:0000313" key="8">
    <source>
        <dbReference type="Proteomes" id="UP001303046"/>
    </source>
</evidence>
<keyword evidence="5" id="KW-0472">Membrane</keyword>
<evidence type="ECO:0000313" key="7">
    <source>
        <dbReference type="EMBL" id="KAK6751274.1"/>
    </source>
</evidence>
<evidence type="ECO:0000256" key="4">
    <source>
        <dbReference type="ARBA" id="ARBA00022679"/>
    </source>
</evidence>
<evidence type="ECO:0000256" key="2">
    <source>
        <dbReference type="ARBA" id="ARBA00007647"/>
    </source>
</evidence>
<comment type="caution">
    <text evidence="7">The sequence shown here is derived from an EMBL/GenBank/DDBJ whole genome shotgun (WGS) entry which is preliminary data.</text>
</comment>
<evidence type="ECO:0000256" key="6">
    <source>
        <dbReference type="RuleBase" id="RU366017"/>
    </source>
</evidence>
<dbReference type="InterPro" id="IPR008166">
    <property type="entry name" value="Glyco_transf_92"/>
</dbReference>
<keyword evidence="4 6" id="KW-0808">Transferase</keyword>
<keyword evidence="3 6" id="KW-0328">Glycosyltransferase</keyword>
<reference evidence="7 8" key="1">
    <citation type="submission" date="2023-08" db="EMBL/GenBank/DDBJ databases">
        <title>A Necator americanus chromosomal reference genome.</title>
        <authorList>
            <person name="Ilik V."/>
            <person name="Petrzelkova K.J."/>
            <person name="Pardy F."/>
            <person name="Fuh T."/>
            <person name="Niatou-Singa F.S."/>
            <person name="Gouil Q."/>
            <person name="Baker L."/>
            <person name="Ritchie M.E."/>
            <person name="Jex A.R."/>
            <person name="Gazzola D."/>
            <person name="Li H."/>
            <person name="Toshio Fujiwara R."/>
            <person name="Zhan B."/>
            <person name="Aroian R.V."/>
            <person name="Pafco B."/>
            <person name="Schwarz E.M."/>
        </authorList>
    </citation>
    <scope>NUCLEOTIDE SEQUENCE [LARGE SCALE GENOMIC DNA]</scope>
    <source>
        <strain evidence="7 8">Aroian</strain>
        <tissue evidence="7">Whole animal</tissue>
    </source>
</reference>
<evidence type="ECO:0000256" key="1">
    <source>
        <dbReference type="ARBA" id="ARBA00004167"/>
    </source>
</evidence>
<name>A0ABR1DLF1_NECAM</name>
<comment type="similarity">
    <text evidence="2 6">Belongs to the glycosyltransferase 92 family.</text>
</comment>
<accession>A0ABR1DLF1</accession>
<dbReference type="EC" id="2.4.1.-" evidence="6"/>
<evidence type="ECO:0000256" key="3">
    <source>
        <dbReference type="ARBA" id="ARBA00022676"/>
    </source>
</evidence>
<dbReference type="Pfam" id="PF01697">
    <property type="entry name" value="Glyco_transf_92"/>
    <property type="match status" value="1"/>
</dbReference>
<organism evidence="7 8">
    <name type="scientific">Necator americanus</name>
    <name type="common">Human hookworm</name>
    <dbReference type="NCBI Taxonomy" id="51031"/>
    <lineage>
        <taxon>Eukaryota</taxon>
        <taxon>Metazoa</taxon>
        <taxon>Ecdysozoa</taxon>
        <taxon>Nematoda</taxon>
        <taxon>Chromadorea</taxon>
        <taxon>Rhabditida</taxon>
        <taxon>Rhabditina</taxon>
        <taxon>Rhabditomorpha</taxon>
        <taxon>Strongyloidea</taxon>
        <taxon>Ancylostomatidae</taxon>
        <taxon>Bunostominae</taxon>
        <taxon>Necator</taxon>
    </lineage>
</organism>
<protein>
    <recommendedName>
        <fullName evidence="6">Glycosyltransferase family 92 protein</fullName>
        <ecNumber evidence="6">2.4.1.-</ecNumber>
    </recommendedName>
</protein>
<sequence>MLTEFDETYGCIGLQLDLQKTMFMENDDALRVQRKRRNQTGRLCHAVETNGEITGARSTKINGSQGDKDERIIPVGDVTLSEFIQKEMLEKPHVGMLRFTPRWVLRTTQVPAEYEGDVTLREHLPTLVFHNTSPIPAVGASAKYVVDPTKVFWLWVHRVKYFFPGYSEVHVDPNVAYIRHYRDTAAERWGELWQPGLNQYGRWELTDYPKRLLNVLYTRVKQRLDDVYGNRSYGFFL</sequence>
<evidence type="ECO:0000256" key="5">
    <source>
        <dbReference type="ARBA" id="ARBA00023136"/>
    </source>
</evidence>
<proteinExistence type="inferred from homology"/>
<keyword evidence="8" id="KW-1185">Reference proteome</keyword>
<dbReference type="EMBL" id="JAVFWL010000004">
    <property type="protein sequence ID" value="KAK6751274.1"/>
    <property type="molecule type" value="Genomic_DNA"/>
</dbReference>
<gene>
    <name evidence="7" type="primary">Necator_chrIV.g16244</name>
    <name evidence="7" type="ORF">RB195_002948</name>
</gene>